<keyword evidence="2" id="KW-1185">Reference proteome</keyword>
<gene>
    <name evidence="1" type="ORF">E2C01_068841</name>
</gene>
<accession>A0A5B7HNG7</accession>
<dbReference type="Proteomes" id="UP000324222">
    <property type="component" value="Unassembled WGS sequence"/>
</dbReference>
<organism evidence="1 2">
    <name type="scientific">Portunus trituberculatus</name>
    <name type="common">Swimming crab</name>
    <name type="synonym">Neptunus trituberculatus</name>
    <dbReference type="NCBI Taxonomy" id="210409"/>
    <lineage>
        <taxon>Eukaryota</taxon>
        <taxon>Metazoa</taxon>
        <taxon>Ecdysozoa</taxon>
        <taxon>Arthropoda</taxon>
        <taxon>Crustacea</taxon>
        <taxon>Multicrustacea</taxon>
        <taxon>Malacostraca</taxon>
        <taxon>Eumalacostraca</taxon>
        <taxon>Eucarida</taxon>
        <taxon>Decapoda</taxon>
        <taxon>Pleocyemata</taxon>
        <taxon>Brachyura</taxon>
        <taxon>Eubrachyura</taxon>
        <taxon>Portunoidea</taxon>
        <taxon>Portunidae</taxon>
        <taxon>Portuninae</taxon>
        <taxon>Portunus</taxon>
    </lineage>
</organism>
<evidence type="ECO:0000313" key="1">
    <source>
        <dbReference type="EMBL" id="MPC74481.1"/>
    </source>
</evidence>
<evidence type="ECO:0000313" key="2">
    <source>
        <dbReference type="Proteomes" id="UP000324222"/>
    </source>
</evidence>
<reference evidence="1 2" key="1">
    <citation type="submission" date="2019-05" db="EMBL/GenBank/DDBJ databases">
        <title>Another draft genome of Portunus trituberculatus and its Hox gene families provides insights of decapod evolution.</title>
        <authorList>
            <person name="Jeong J.-H."/>
            <person name="Song I."/>
            <person name="Kim S."/>
            <person name="Choi T."/>
            <person name="Kim D."/>
            <person name="Ryu S."/>
            <person name="Kim W."/>
        </authorList>
    </citation>
    <scope>NUCLEOTIDE SEQUENCE [LARGE SCALE GENOMIC DNA]</scope>
    <source>
        <tissue evidence="1">Muscle</tissue>
    </source>
</reference>
<dbReference type="EMBL" id="VSRR010039010">
    <property type="protein sequence ID" value="MPC74481.1"/>
    <property type="molecule type" value="Genomic_DNA"/>
</dbReference>
<name>A0A5B7HNG7_PORTR</name>
<dbReference type="AlphaFoldDB" id="A0A5B7HNG7"/>
<comment type="caution">
    <text evidence="1">The sequence shown here is derived from an EMBL/GenBank/DDBJ whole genome shotgun (WGS) entry which is preliminary data.</text>
</comment>
<proteinExistence type="predicted"/>
<protein>
    <submittedName>
        <fullName evidence="1">Uncharacterized protein</fullName>
    </submittedName>
</protein>
<sequence length="36" mass="4242">MKRCVSSEVGVPWRCVLRYVNTNCSGERDRVKQEKK</sequence>